<evidence type="ECO:0000313" key="2">
    <source>
        <dbReference type="Proteomes" id="UP000075604"/>
    </source>
</evidence>
<protein>
    <submittedName>
        <fullName evidence="1">Uncharacterized protein</fullName>
    </submittedName>
</protein>
<dbReference type="Proteomes" id="UP000075604">
    <property type="component" value="Unassembled WGS sequence"/>
</dbReference>
<sequence length="82" mass="8651">MSASVHRARESLPWSIALSSHKNRDDRPGFDDRNARAVCRRVDAAFFGPCAGAVEAGLANKALGDAIAAAADPAAPRRPRVP</sequence>
<accession>A0A150PI22</accession>
<gene>
    <name evidence="1" type="ORF">BE04_34050</name>
</gene>
<dbReference type="AlphaFoldDB" id="A0A150PI22"/>
<reference evidence="1 2" key="1">
    <citation type="submission" date="2014-02" db="EMBL/GenBank/DDBJ databases">
        <title>The small core and large imbalanced accessory genome model reveals a collaborative survival strategy of Sorangium cellulosum strains in nature.</title>
        <authorList>
            <person name="Han K."/>
            <person name="Peng R."/>
            <person name="Blom J."/>
            <person name="Li Y.-Z."/>
        </authorList>
    </citation>
    <scope>NUCLEOTIDE SEQUENCE [LARGE SCALE GENOMIC DNA]</scope>
    <source>
        <strain evidence="1 2">So0157-18</strain>
    </source>
</reference>
<proteinExistence type="predicted"/>
<comment type="caution">
    <text evidence="1">The sequence shown here is derived from an EMBL/GenBank/DDBJ whole genome shotgun (WGS) entry which is preliminary data.</text>
</comment>
<dbReference type="EMBL" id="JELX01002470">
    <property type="protein sequence ID" value="KYF55302.1"/>
    <property type="molecule type" value="Genomic_DNA"/>
</dbReference>
<evidence type="ECO:0000313" key="1">
    <source>
        <dbReference type="EMBL" id="KYF55302.1"/>
    </source>
</evidence>
<organism evidence="1 2">
    <name type="scientific">Sorangium cellulosum</name>
    <name type="common">Polyangium cellulosum</name>
    <dbReference type="NCBI Taxonomy" id="56"/>
    <lineage>
        <taxon>Bacteria</taxon>
        <taxon>Pseudomonadati</taxon>
        <taxon>Myxococcota</taxon>
        <taxon>Polyangia</taxon>
        <taxon>Polyangiales</taxon>
        <taxon>Polyangiaceae</taxon>
        <taxon>Sorangium</taxon>
    </lineage>
</organism>
<name>A0A150PI22_SORCE</name>